<keyword evidence="3" id="KW-1185">Reference proteome</keyword>
<organism evidence="2 3">
    <name type="scientific">Alternaria arborescens</name>
    <dbReference type="NCBI Taxonomy" id="156630"/>
    <lineage>
        <taxon>Eukaryota</taxon>
        <taxon>Fungi</taxon>
        <taxon>Dikarya</taxon>
        <taxon>Ascomycota</taxon>
        <taxon>Pezizomycotina</taxon>
        <taxon>Dothideomycetes</taxon>
        <taxon>Pleosporomycetidae</taxon>
        <taxon>Pleosporales</taxon>
        <taxon>Pleosporineae</taxon>
        <taxon>Pleosporaceae</taxon>
        <taxon>Alternaria</taxon>
        <taxon>Alternaria sect. Alternaria</taxon>
    </lineage>
</organism>
<dbReference type="Proteomes" id="UP000293823">
    <property type="component" value="Unassembled WGS sequence"/>
</dbReference>
<protein>
    <recommendedName>
        <fullName evidence="1">Heterokaryon incompatibility domain-containing protein</fullName>
    </recommendedName>
</protein>
<sequence length="406" mass="47184">MRLIQFFDNGDYCLTSRPSEISPEPLDDKPFYGILSHRWGPAGDEITFQELMDGKRRSIRESDLARVGFRKLQFCQQRAAKEGLRYFWIDTCCINKQDQSELSYALNSMFHWYKQALRCYVYMSDVACTTGGEAVQNMTFENSQWFKRGWTLQELIAPTSVVFYSREGTYIGSKRSLEKEIHQITKIPVKALRDSSSLSTFSAEERFKWTHGRKTTRPEDMAYCLLGIYDVWMTPIYADGDWQTLKSRAIEKLKSEIKDKRGKEEVVVIGGASWSDLSAISDHRLPELDQDIREYTAWLLQQGYSPTTSHLTETSTNAGRKMRELLGKYDVDYNDDSGLHGRITTWQEPWSRFLHHKSSFERVRGFLDNRWWIGNGSEDCHTGIMAAKTLMGLILWRDIKDLRQSL</sequence>
<gene>
    <name evidence="2" type="ORF">AA0113_g3505</name>
</gene>
<reference evidence="3" key="1">
    <citation type="journal article" date="2019" name="bioRxiv">
        <title>Genomics, evolutionary history and diagnostics of the Alternaria alternata species group including apple and Asian pear pathotypes.</title>
        <authorList>
            <person name="Armitage A.D."/>
            <person name="Cockerton H.M."/>
            <person name="Sreenivasaprasad S."/>
            <person name="Woodhall J.W."/>
            <person name="Lane C.R."/>
            <person name="Harrison R.J."/>
            <person name="Clarkson J.P."/>
        </authorList>
    </citation>
    <scope>NUCLEOTIDE SEQUENCE [LARGE SCALE GENOMIC DNA]</scope>
    <source>
        <strain evidence="3">RGR 97.0016</strain>
    </source>
</reference>
<dbReference type="OrthoDB" id="674604at2759"/>
<feature type="domain" description="Heterokaryon incompatibility" evidence="1">
    <location>
        <begin position="32"/>
        <end position="141"/>
    </location>
</feature>
<evidence type="ECO:0000313" key="3">
    <source>
        <dbReference type="Proteomes" id="UP000293823"/>
    </source>
</evidence>
<dbReference type="Pfam" id="PF06985">
    <property type="entry name" value="HET"/>
    <property type="match status" value="1"/>
</dbReference>
<comment type="caution">
    <text evidence="2">The sequence shown here is derived from an EMBL/GenBank/DDBJ whole genome shotgun (WGS) entry which is preliminary data.</text>
</comment>
<proteinExistence type="predicted"/>
<dbReference type="PANTHER" id="PTHR10622:SF13">
    <property type="entry name" value="NACHT DOMAIN-CONTAINING PROTEIN"/>
    <property type="match status" value="1"/>
</dbReference>
<evidence type="ECO:0000313" key="2">
    <source>
        <dbReference type="EMBL" id="RYO70259.1"/>
    </source>
</evidence>
<dbReference type="EMBL" id="PEJP01000011">
    <property type="protein sequence ID" value="RYO70259.1"/>
    <property type="molecule type" value="Genomic_DNA"/>
</dbReference>
<dbReference type="PANTHER" id="PTHR10622">
    <property type="entry name" value="HET DOMAIN-CONTAINING PROTEIN"/>
    <property type="match status" value="1"/>
</dbReference>
<dbReference type="InterPro" id="IPR010730">
    <property type="entry name" value="HET"/>
</dbReference>
<evidence type="ECO:0000259" key="1">
    <source>
        <dbReference type="Pfam" id="PF06985"/>
    </source>
</evidence>
<dbReference type="AlphaFoldDB" id="A0A4Q4SJI0"/>
<name>A0A4Q4SJI0_9PLEO</name>
<accession>A0A4Q4SJI0</accession>